<comment type="caution">
    <text evidence="4">The sequence shown here is derived from an EMBL/GenBank/DDBJ whole genome shotgun (WGS) entry which is preliminary data.</text>
</comment>
<organism evidence="4 5">
    <name type="scientific">Desulfosporosinus metallidurans</name>
    <dbReference type="NCBI Taxonomy" id="1888891"/>
    <lineage>
        <taxon>Bacteria</taxon>
        <taxon>Bacillati</taxon>
        <taxon>Bacillota</taxon>
        <taxon>Clostridia</taxon>
        <taxon>Eubacteriales</taxon>
        <taxon>Desulfitobacteriaceae</taxon>
        <taxon>Desulfosporosinus</taxon>
    </lineage>
</organism>
<dbReference type="InterPro" id="IPR004089">
    <property type="entry name" value="MCPsignal_dom"/>
</dbReference>
<accession>A0A1Q8QV04</accession>
<gene>
    <name evidence="4" type="ORF">DSOL_2765</name>
</gene>
<dbReference type="GO" id="GO:0007165">
    <property type="term" value="P:signal transduction"/>
    <property type="evidence" value="ECO:0007669"/>
    <property type="project" value="UniProtKB-KW"/>
</dbReference>
<evidence type="ECO:0000256" key="1">
    <source>
        <dbReference type="ARBA" id="ARBA00023224"/>
    </source>
</evidence>
<evidence type="ECO:0000313" key="4">
    <source>
        <dbReference type="EMBL" id="OLN31155.1"/>
    </source>
</evidence>
<dbReference type="SUPFAM" id="SSF58104">
    <property type="entry name" value="Methyl-accepting chemotaxis protein (MCP) signaling domain"/>
    <property type="match status" value="1"/>
</dbReference>
<proteinExistence type="predicted"/>
<dbReference type="PROSITE" id="PS50111">
    <property type="entry name" value="CHEMOTAXIS_TRANSDUC_2"/>
    <property type="match status" value="1"/>
</dbReference>
<feature type="domain" description="Methyl-accepting transducer" evidence="3">
    <location>
        <begin position="1"/>
        <end position="69"/>
    </location>
</feature>
<dbReference type="OrthoDB" id="9814866at2"/>
<protein>
    <recommendedName>
        <fullName evidence="3">Methyl-accepting transducer domain-containing protein</fullName>
    </recommendedName>
</protein>
<keyword evidence="5" id="KW-1185">Reference proteome</keyword>
<sequence>MSYDHQIIDTSILLSELKDANQEMGQVIESIRQIAQHTNLLSLNSAIEAARAGEAGRGFSVVADEVMAVRTADVAYDIIDKIDRNLFERNCDAQAWLFEKETLGTKIYGYAHTRGYNAYQGKNWSALVTETL</sequence>
<dbReference type="GO" id="GO:0016020">
    <property type="term" value="C:membrane"/>
    <property type="evidence" value="ECO:0007669"/>
    <property type="project" value="InterPro"/>
</dbReference>
<reference evidence="4 5" key="1">
    <citation type="submission" date="2016-09" db="EMBL/GenBank/DDBJ databases">
        <title>Complete genome of Desulfosporosinus sp. OL.</title>
        <authorList>
            <person name="Mardanov A."/>
            <person name="Beletsky A."/>
            <person name="Panova A."/>
            <person name="Karnachuk O."/>
            <person name="Ravin N."/>
        </authorList>
    </citation>
    <scope>NUCLEOTIDE SEQUENCE [LARGE SCALE GENOMIC DNA]</scope>
    <source>
        <strain evidence="4 5">OL</strain>
    </source>
</reference>
<dbReference type="PANTHER" id="PTHR32089">
    <property type="entry name" value="METHYL-ACCEPTING CHEMOTAXIS PROTEIN MCPB"/>
    <property type="match status" value="1"/>
</dbReference>
<evidence type="ECO:0000313" key="5">
    <source>
        <dbReference type="Proteomes" id="UP000186102"/>
    </source>
</evidence>
<evidence type="ECO:0000256" key="2">
    <source>
        <dbReference type="PROSITE-ProRule" id="PRU00284"/>
    </source>
</evidence>
<dbReference type="AlphaFoldDB" id="A0A1Q8QV04"/>
<dbReference type="Pfam" id="PF00015">
    <property type="entry name" value="MCPsignal"/>
    <property type="match status" value="1"/>
</dbReference>
<dbReference type="PANTHER" id="PTHR32089:SF112">
    <property type="entry name" value="LYSOZYME-LIKE PROTEIN-RELATED"/>
    <property type="match status" value="1"/>
</dbReference>
<keyword evidence="1 2" id="KW-0807">Transducer</keyword>
<dbReference type="Proteomes" id="UP000186102">
    <property type="component" value="Unassembled WGS sequence"/>
</dbReference>
<evidence type="ECO:0000259" key="3">
    <source>
        <dbReference type="PROSITE" id="PS50111"/>
    </source>
</evidence>
<dbReference type="Gene3D" id="1.10.287.950">
    <property type="entry name" value="Methyl-accepting chemotaxis protein"/>
    <property type="match status" value="1"/>
</dbReference>
<name>A0A1Q8QV04_9FIRM</name>
<dbReference type="STRING" id="1888891.DSOL_2765"/>
<dbReference type="EMBL" id="MLBF01000020">
    <property type="protein sequence ID" value="OLN31155.1"/>
    <property type="molecule type" value="Genomic_DNA"/>
</dbReference>